<dbReference type="Gene3D" id="3.40.30.60">
    <property type="entry name" value="FHIPEP family, domain 1"/>
    <property type="match status" value="1"/>
</dbReference>
<dbReference type="PRINTS" id="PR00949">
    <property type="entry name" value="TYPE3IMAPROT"/>
</dbReference>
<proteinExistence type="inferred from homology"/>
<evidence type="ECO:0000256" key="1">
    <source>
        <dbReference type="ARBA" id="ARBA00004651"/>
    </source>
</evidence>
<feature type="region of interest" description="Disordered" evidence="7">
    <location>
        <begin position="328"/>
        <end position="357"/>
    </location>
</feature>
<dbReference type="Proteomes" id="UP000010798">
    <property type="component" value="Chromosome"/>
</dbReference>
<dbReference type="HOGENOM" id="CLU_015346_3_0_0"/>
<dbReference type="KEGG" id="saci:Sinac_7411"/>
<comment type="similarity">
    <text evidence="2">Belongs to the FHIPEP (flagella/HR/invasion proteins export pore) family.</text>
</comment>
<dbReference type="PIRSF" id="PIRSF005419">
    <property type="entry name" value="FlhA"/>
    <property type="match status" value="1"/>
</dbReference>
<organism evidence="9 10">
    <name type="scientific">Singulisphaera acidiphila (strain ATCC BAA-1392 / DSM 18658 / VKM B-2454 / MOB10)</name>
    <dbReference type="NCBI Taxonomy" id="886293"/>
    <lineage>
        <taxon>Bacteria</taxon>
        <taxon>Pseudomonadati</taxon>
        <taxon>Planctomycetota</taxon>
        <taxon>Planctomycetia</taxon>
        <taxon>Isosphaerales</taxon>
        <taxon>Isosphaeraceae</taxon>
        <taxon>Singulisphaera</taxon>
    </lineage>
</organism>
<dbReference type="InterPro" id="IPR042194">
    <property type="entry name" value="FHIPEP_1"/>
</dbReference>
<dbReference type="PANTHER" id="PTHR30161:SF1">
    <property type="entry name" value="FLAGELLAR BIOSYNTHESIS PROTEIN FLHA-RELATED"/>
    <property type="match status" value="1"/>
</dbReference>
<name>L0DQ00_SINAD</name>
<accession>L0DQ00</accession>
<dbReference type="STRING" id="886293.Sinac_7411"/>
<dbReference type="Gene3D" id="3.40.50.12790">
    <property type="entry name" value="FHIPEP family, domain 4"/>
    <property type="match status" value="1"/>
</dbReference>
<dbReference type="GO" id="GO:0005886">
    <property type="term" value="C:plasma membrane"/>
    <property type="evidence" value="ECO:0007669"/>
    <property type="project" value="UniProtKB-SubCell"/>
</dbReference>
<comment type="subcellular location">
    <subcellularLocation>
        <location evidence="1">Cell membrane</location>
        <topology evidence="1">Multi-pass membrane protein</topology>
    </subcellularLocation>
</comment>
<dbReference type="AlphaFoldDB" id="L0DQ00"/>
<keyword evidence="4 8" id="KW-0812">Transmembrane</keyword>
<keyword evidence="3" id="KW-1003">Cell membrane</keyword>
<feature type="compositionally biased region" description="Low complexity" evidence="7">
    <location>
        <begin position="337"/>
        <end position="354"/>
    </location>
</feature>
<evidence type="ECO:0000256" key="5">
    <source>
        <dbReference type="ARBA" id="ARBA00022989"/>
    </source>
</evidence>
<evidence type="ECO:0000256" key="3">
    <source>
        <dbReference type="ARBA" id="ARBA00022475"/>
    </source>
</evidence>
<dbReference type="Pfam" id="PF00771">
    <property type="entry name" value="FHIPEP"/>
    <property type="match status" value="1"/>
</dbReference>
<dbReference type="InterPro" id="IPR042193">
    <property type="entry name" value="FHIPEP_3"/>
</dbReference>
<keyword evidence="5 8" id="KW-1133">Transmembrane helix</keyword>
<evidence type="ECO:0000256" key="7">
    <source>
        <dbReference type="SAM" id="MobiDB-lite"/>
    </source>
</evidence>
<evidence type="ECO:0000256" key="8">
    <source>
        <dbReference type="SAM" id="Phobius"/>
    </source>
</evidence>
<dbReference type="Gene3D" id="1.10.8.540">
    <property type="entry name" value="FHIPEP family, domain 3"/>
    <property type="match status" value="1"/>
</dbReference>
<dbReference type="eggNOG" id="COG1298">
    <property type="taxonomic scope" value="Bacteria"/>
</dbReference>
<sequence>MPPTSTSRVDATGWSRLTDVIMPVTIVGAILVFVVPVPPMVLDLLLAANLTLAVLVLLTTLSIRTPQEFSVFPTLLLTTTLTRLVLNVATTRLILTKGGTDGLDAAGGVIREFGEFVARDQVMVGAIIFGILVVIQFVVITKGATRISEVAARFMLDGLPGRQMAIDADLHAGLIDQHEAHRRRDTVYRQADFFGAMDGAGKFVRGDAVAGVIIIAINIGAGLFLGMVNHGMPLNEAINVYTKLTIGDGLVSQIPAFLISLAAGLIVTRSSSETDLGKDVVGQLFGHRSVLATSAAFLGLLALTPLPKLPLLALAGALGSGAFLMGGRPTEATESNDAGTDEPTTTEAAPSAEPATDRMEDLLHVDPLELEIGYRLIALADPTRGGDLLDRLRTVRHRVARDLGLIVPQVRIRDEIGLGPHEYRLKIRGTVVGQGIAYVGRLLAVPPAGLVARPDGRDGVEPVTGQPAVWIHADGREVAELAGCRILEASVALAGHFGEIVLGHADELMTREQTGRLLERARATAPALVDEVVPGLLRAGELQRVLQNLLRERVSIRDLETILETVAVHAGRVKDIDLLTEHVRCGLARRITEQYKGSDGRLRVVALSRLLDARLAAAGGQPDTRPASFLGAEAARSVVRAVAQAVGPLIEAGLPPIVLGSAEARPVLKDLTHADLPRLVVLSQREIPRDTPVETLGIVVEEEPAAVASISTAVAVN</sequence>
<evidence type="ECO:0000256" key="6">
    <source>
        <dbReference type="ARBA" id="ARBA00023136"/>
    </source>
</evidence>
<keyword evidence="9" id="KW-0966">Cell projection</keyword>
<dbReference type="InterPro" id="IPR042196">
    <property type="entry name" value="FHIPEP_4"/>
</dbReference>
<keyword evidence="9" id="KW-0282">Flagellum</keyword>
<dbReference type="RefSeq" id="WP_015250516.1">
    <property type="nucleotide sequence ID" value="NC_019892.1"/>
</dbReference>
<gene>
    <name evidence="9" type="ordered locus">Sinac_7411</name>
</gene>
<keyword evidence="9" id="KW-0969">Cilium</keyword>
<dbReference type="PANTHER" id="PTHR30161">
    <property type="entry name" value="FLAGELLAR EXPORT PROTEIN, MEMBRANE FLHA SUBUNIT-RELATED"/>
    <property type="match status" value="1"/>
</dbReference>
<dbReference type="OrthoDB" id="9759185at2"/>
<dbReference type="EMBL" id="CP003364">
    <property type="protein sequence ID" value="AGA31449.1"/>
    <property type="molecule type" value="Genomic_DNA"/>
</dbReference>
<feature type="transmembrane region" description="Helical" evidence="8">
    <location>
        <begin position="208"/>
        <end position="230"/>
    </location>
</feature>
<feature type="transmembrane region" description="Helical" evidence="8">
    <location>
        <begin position="20"/>
        <end position="37"/>
    </location>
</feature>
<evidence type="ECO:0000256" key="4">
    <source>
        <dbReference type="ARBA" id="ARBA00022692"/>
    </source>
</evidence>
<feature type="transmembrane region" description="Helical" evidence="8">
    <location>
        <begin position="280"/>
        <end position="303"/>
    </location>
</feature>
<dbReference type="GO" id="GO:0009306">
    <property type="term" value="P:protein secretion"/>
    <property type="evidence" value="ECO:0007669"/>
    <property type="project" value="InterPro"/>
</dbReference>
<feature type="transmembrane region" description="Helical" evidence="8">
    <location>
        <begin position="122"/>
        <end position="140"/>
    </location>
</feature>
<dbReference type="GO" id="GO:0044780">
    <property type="term" value="P:bacterial-type flagellum assembly"/>
    <property type="evidence" value="ECO:0007669"/>
    <property type="project" value="TreeGrafter"/>
</dbReference>
<evidence type="ECO:0000256" key="2">
    <source>
        <dbReference type="ARBA" id="ARBA00008835"/>
    </source>
</evidence>
<keyword evidence="10" id="KW-1185">Reference proteome</keyword>
<feature type="transmembrane region" description="Helical" evidence="8">
    <location>
        <begin position="44"/>
        <end position="63"/>
    </location>
</feature>
<evidence type="ECO:0000313" key="10">
    <source>
        <dbReference type="Proteomes" id="UP000010798"/>
    </source>
</evidence>
<protein>
    <submittedName>
        <fullName evidence="9">Flagellar biosynthesis pathway, component FlhA</fullName>
    </submittedName>
</protein>
<evidence type="ECO:0000313" key="9">
    <source>
        <dbReference type="EMBL" id="AGA31449.1"/>
    </source>
</evidence>
<dbReference type="InterPro" id="IPR001712">
    <property type="entry name" value="T3SS_FHIPEP"/>
</dbReference>
<keyword evidence="6 8" id="KW-0472">Membrane</keyword>
<feature type="transmembrane region" description="Helical" evidence="8">
    <location>
        <begin position="250"/>
        <end position="268"/>
    </location>
</feature>
<reference evidence="9 10" key="1">
    <citation type="submission" date="2012-02" db="EMBL/GenBank/DDBJ databases">
        <title>Complete sequence of chromosome of Singulisphaera acidiphila DSM 18658.</title>
        <authorList>
            <consortium name="US DOE Joint Genome Institute (JGI-PGF)"/>
            <person name="Lucas S."/>
            <person name="Copeland A."/>
            <person name="Lapidus A."/>
            <person name="Glavina del Rio T."/>
            <person name="Dalin E."/>
            <person name="Tice H."/>
            <person name="Bruce D."/>
            <person name="Goodwin L."/>
            <person name="Pitluck S."/>
            <person name="Peters L."/>
            <person name="Ovchinnikova G."/>
            <person name="Chertkov O."/>
            <person name="Kyrpides N."/>
            <person name="Mavromatis K."/>
            <person name="Ivanova N."/>
            <person name="Brettin T."/>
            <person name="Detter J.C."/>
            <person name="Han C."/>
            <person name="Larimer F."/>
            <person name="Land M."/>
            <person name="Hauser L."/>
            <person name="Markowitz V."/>
            <person name="Cheng J.-F."/>
            <person name="Hugenholtz P."/>
            <person name="Woyke T."/>
            <person name="Wu D."/>
            <person name="Tindall B."/>
            <person name="Pomrenke H."/>
            <person name="Brambilla E."/>
            <person name="Klenk H.-P."/>
            <person name="Eisen J.A."/>
        </authorList>
    </citation>
    <scope>NUCLEOTIDE SEQUENCE [LARGE SCALE GENOMIC DNA]</scope>
    <source>
        <strain evidence="10">ATCC BAA-1392 / DSM 18658 / VKM B-2454 / MOB10</strain>
    </source>
</reference>